<keyword evidence="4 7" id="KW-0732">Signal</keyword>
<evidence type="ECO:0000259" key="8">
    <source>
        <dbReference type="Pfam" id="PF00884"/>
    </source>
</evidence>
<keyword evidence="5" id="KW-0378">Hydrolase</keyword>
<organism evidence="9 10">
    <name type="scientific">Hirschia litorea</name>
    <dbReference type="NCBI Taxonomy" id="1199156"/>
    <lineage>
        <taxon>Bacteria</taxon>
        <taxon>Pseudomonadati</taxon>
        <taxon>Pseudomonadota</taxon>
        <taxon>Alphaproteobacteria</taxon>
        <taxon>Hyphomonadales</taxon>
        <taxon>Hyphomonadaceae</taxon>
        <taxon>Hirschia</taxon>
    </lineage>
</organism>
<evidence type="ECO:0000313" key="10">
    <source>
        <dbReference type="Proteomes" id="UP001596492"/>
    </source>
</evidence>
<dbReference type="Pfam" id="PF00884">
    <property type="entry name" value="Sulfatase"/>
    <property type="match status" value="1"/>
</dbReference>
<accession>A0ABW2IQI4</accession>
<dbReference type="PROSITE" id="PS00523">
    <property type="entry name" value="SULFATASE_1"/>
    <property type="match status" value="1"/>
</dbReference>
<dbReference type="EMBL" id="JBHTBR010000009">
    <property type="protein sequence ID" value="MFC7293075.1"/>
    <property type="molecule type" value="Genomic_DNA"/>
</dbReference>
<proteinExistence type="inferred from homology"/>
<dbReference type="SUPFAM" id="SSF53649">
    <property type="entry name" value="Alkaline phosphatase-like"/>
    <property type="match status" value="1"/>
</dbReference>
<keyword evidence="3" id="KW-0479">Metal-binding</keyword>
<dbReference type="Gene3D" id="3.30.1120.10">
    <property type="match status" value="1"/>
</dbReference>
<evidence type="ECO:0000256" key="4">
    <source>
        <dbReference type="ARBA" id="ARBA00022729"/>
    </source>
</evidence>
<dbReference type="PROSITE" id="PS51257">
    <property type="entry name" value="PROKAR_LIPOPROTEIN"/>
    <property type="match status" value="1"/>
</dbReference>
<keyword evidence="6" id="KW-0106">Calcium</keyword>
<sequence>MPKNVLAFMQIIALSLLASCVPMFEVAEPKKPLNVVVLLVDDLGWKDVGYMGSQFYETPHIDALAKQGMRFTQAYSSHPVCSPSRAAFITGKDPVRLQITDWIPGYTKAKSPILKTPPIRNELALEEVTLAEVFKASGYKTLFTGKWHLGEGEAFWPEHQGFDVNIGGIDRGAPPGGYFSPYKNPRLRDGPEGEFLTQRLGQETIGFIEENSENPFLVYHSFYSVHTPIQADPKRIEHYQDKAQKNDLNFELESVGRYNGTSRSQQNDPAYASMVSAVDDVVGEIVATLERLEILENTIIVFASDNGGLSTGIETSKRRPTANLPLKAGKGWLYEGGIRTPLFIVSPTQIEAGSSSQAIIRSVDILPTLVGMAQARNGLPEKVDGQDFTAHLQGGDGPELEAYIWYFPHYHAAGWRPGYAVRSGKWKMINHMETKEIELFDLEADPYETSNIATENPELIEKMQLLFDAWRADTGAILPQPS</sequence>
<evidence type="ECO:0000313" key="9">
    <source>
        <dbReference type="EMBL" id="MFC7293075.1"/>
    </source>
</evidence>
<dbReference type="InterPro" id="IPR000917">
    <property type="entry name" value="Sulfatase_N"/>
</dbReference>
<feature type="chain" id="PRO_5047304688" evidence="7">
    <location>
        <begin position="19"/>
        <end position="482"/>
    </location>
</feature>
<comment type="caution">
    <text evidence="9">The sequence shown here is derived from an EMBL/GenBank/DDBJ whole genome shotgun (WGS) entry which is preliminary data.</text>
</comment>
<dbReference type="Proteomes" id="UP001596492">
    <property type="component" value="Unassembled WGS sequence"/>
</dbReference>
<protein>
    <submittedName>
        <fullName evidence="9">Sulfatase</fullName>
    </submittedName>
</protein>
<evidence type="ECO:0000256" key="2">
    <source>
        <dbReference type="ARBA" id="ARBA00008779"/>
    </source>
</evidence>
<evidence type="ECO:0000256" key="7">
    <source>
        <dbReference type="SAM" id="SignalP"/>
    </source>
</evidence>
<evidence type="ECO:0000256" key="3">
    <source>
        <dbReference type="ARBA" id="ARBA00022723"/>
    </source>
</evidence>
<dbReference type="Gene3D" id="3.40.720.10">
    <property type="entry name" value="Alkaline Phosphatase, subunit A"/>
    <property type="match status" value="1"/>
</dbReference>
<evidence type="ECO:0000256" key="1">
    <source>
        <dbReference type="ARBA" id="ARBA00001913"/>
    </source>
</evidence>
<feature type="domain" description="Sulfatase N-terminal" evidence="8">
    <location>
        <begin position="34"/>
        <end position="374"/>
    </location>
</feature>
<comment type="similarity">
    <text evidence="2">Belongs to the sulfatase family.</text>
</comment>
<dbReference type="CDD" id="cd16144">
    <property type="entry name" value="ARS_like"/>
    <property type="match status" value="1"/>
</dbReference>
<keyword evidence="10" id="KW-1185">Reference proteome</keyword>
<dbReference type="RefSeq" id="WP_382169165.1">
    <property type="nucleotide sequence ID" value="NZ_JBHTBR010000009.1"/>
</dbReference>
<dbReference type="PANTHER" id="PTHR42693:SF42">
    <property type="entry name" value="ARYLSULFATASE G"/>
    <property type="match status" value="1"/>
</dbReference>
<dbReference type="PANTHER" id="PTHR42693">
    <property type="entry name" value="ARYLSULFATASE FAMILY MEMBER"/>
    <property type="match status" value="1"/>
</dbReference>
<reference evidence="10" key="1">
    <citation type="journal article" date="2019" name="Int. J. Syst. Evol. Microbiol.">
        <title>The Global Catalogue of Microorganisms (GCM) 10K type strain sequencing project: providing services to taxonomists for standard genome sequencing and annotation.</title>
        <authorList>
            <consortium name="The Broad Institute Genomics Platform"/>
            <consortium name="The Broad Institute Genome Sequencing Center for Infectious Disease"/>
            <person name="Wu L."/>
            <person name="Ma J."/>
        </authorList>
    </citation>
    <scope>NUCLEOTIDE SEQUENCE [LARGE SCALE GENOMIC DNA]</scope>
    <source>
        <strain evidence="10">CCUG 51308</strain>
    </source>
</reference>
<dbReference type="InterPro" id="IPR017850">
    <property type="entry name" value="Alkaline_phosphatase_core_sf"/>
</dbReference>
<name>A0ABW2IQI4_9PROT</name>
<gene>
    <name evidence="9" type="ORF">ACFQS8_15745</name>
</gene>
<comment type="cofactor">
    <cofactor evidence="1">
        <name>Ca(2+)</name>
        <dbReference type="ChEBI" id="CHEBI:29108"/>
    </cofactor>
</comment>
<feature type="signal peptide" evidence="7">
    <location>
        <begin position="1"/>
        <end position="18"/>
    </location>
</feature>
<dbReference type="InterPro" id="IPR050738">
    <property type="entry name" value="Sulfatase"/>
</dbReference>
<dbReference type="InterPro" id="IPR024607">
    <property type="entry name" value="Sulfatase_CS"/>
</dbReference>
<evidence type="ECO:0000256" key="5">
    <source>
        <dbReference type="ARBA" id="ARBA00022801"/>
    </source>
</evidence>
<evidence type="ECO:0000256" key="6">
    <source>
        <dbReference type="ARBA" id="ARBA00022837"/>
    </source>
</evidence>